<proteinExistence type="predicted"/>
<dbReference type="PANTHER" id="PTHR47618:SF1">
    <property type="entry name" value="BIFUNCTIONAL OLIGORIBONUCLEASE AND PAP PHOSPHATASE NRNA"/>
    <property type="match status" value="1"/>
</dbReference>
<dbReference type="SUPFAM" id="SSF64182">
    <property type="entry name" value="DHH phosphoesterases"/>
    <property type="match status" value="1"/>
</dbReference>
<protein>
    <submittedName>
        <fullName evidence="3">Phosphoesterase RecJ-like protein</fullName>
    </submittedName>
</protein>
<dbReference type="InterPro" id="IPR003156">
    <property type="entry name" value="DHHA1_dom"/>
</dbReference>
<dbReference type="Gene3D" id="3.10.310.30">
    <property type="match status" value="1"/>
</dbReference>
<dbReference type="PANTHER" id="PTHR47618">
    <property type="entry name" value="BIFUNCTIONAL OLIGORIBONUCLEASE AND PAP PHOSPHATASE NRNA"/>
    <property type="match status" value="1"/>
</dbReference>
<feature type="domain" description="DDH" evidence="1">
    <location>
        <begin position="23"/>
        <end position="176"/>
    </location>
</feature>
<dbReference type="AlphaFoldDB" id="A0A316DVN9"/>
<evidence type="ECO:0000259" key="2">
    <source>
        <dbReference type="Pfam" id="PF02272"/>
    </source>
</evidence>
<organism evidence="3 4">
    <name type="scientific">Arcicella aurantiaca</name>
    <dbReference type="NCBI Taxonomy" id="591202"/>
    <lineage>
        <taxon>Bacteria</taxon>
        <taxon>Pseudomonadati</taxon>
        <taxon>Bacteroidota</taxon>
        <taxon>Cytophagia</taxon>
        <taxon>Cytophagales</taxon>
        <taxon>Flectobacillaceae</taxon>
        <taxon>Arcicella</taxon>
    </lineage>
</organism>
<dbReference type="Pfam" id="PF01368">
    <property type="entry name" value="DHH"/>
    <property type="match status" value="1"/>
</dbReference>
<accession>A0A316DVN9</accession>
<comment type="caution">
    <text evidence="3">The sequence shown here is derived from an EMBL/GenBank/DDBJ whole genome shotgun (WGS) entry which is preliminary data.</text>
</comment>
<dbReference type="GO" id="GO:0003676">
    <property type="term" value="F:nucleic acid binding"/>
    <property type="evidence" value="ECO:0007669"/>
    <property type="project" value="InterPro"/>
</dbReference>
<evidence type="ECO:0000313" key="4">
    <source>
        <dbReference type="Proteomes" id="UP000245489"/>
    </source>
</evidence>
<evidence type="ECO:0000313" key="3">
    <source>
        <dbReference type="EMBL" id="PWK21836.1"/>
    </source>
</evidence>
<dbReference type="InterPro" id="IPR001667">
    <property type="entry name" value="DDH_dom"/>
</dbReference>
<feature type="domain" description="DHHA1" evidence="2">
    <location>
        <begin position="246"/>
        <end position="335"/>
    </location>
</feature>
<evidence type="ECO:0000259" key="1">
    <source>
        <dbReference type="Pfam" id="PF01368"/>
    </source>
</evidence>
<sequence length="348" mass="38789">MQPLSKQMQNLEAFRELISTPRNIVITTHFKPDADALGSSLGLAGYLKKKGHKVTVITPSDYPKFIAWMAGNEEVINYEDYRLRGKTNHAIAHADIIFCLDFSVLARIESMAEPVRQSKAIKVMIDHHTFPEDFAQFVYHDIKAAATAQLIFQLIELLGDKDLLDVEICECLYAGIMTDTGSFRHPSTTPAVHRIAADIMELGVNTNLIHRRIYDSSTMERMKFLGYVLSEKLVVLPQYRVAYFTVTAEELKRFNSQTGDTEGIVNYGLQIEGVVMSVIIVDRPEAVKMSFRSVEEFAVNQIASKHFSGGGHKNASGGKTTGIGLEATVEKLLSILPEYQESLLAVKS</sequence>
<dbReference type="InterPro" id="IPR051319">
    <property type="entry name" value="Oligoribo/pAp-PDE_c-di-AMP_PDE"/>
</dbReference>
<dbReference type="InterPro" id="IPR038763">
    <property type="entry name" value="DHH_sf"/>
</dbReference>
<gene>
    <name evidence="3" type="ORF">LV89_03549</name>
</gene>
<keyword evidence="4" id="KW-1185">Reference proteome</keyword>
<dbReference type="Pfam" id="PF02272">
    <property type="entry name" value="DHHA1"/>
    <property type="match status" value="1"/>
</dbReference>
<dbReference type="EMBL" id="QGGO01000022">
    <property type="protein sequence ID" value="PWK21836.1"/>
    <property type="molecule type" value="Genomic_DNA"/>
</dbReference>
<dbReference type="Proteomes" id="UP000245489">
    <property type="component" value="Unassembled WGS sequence"/>
</dbReference>
<dbReference type="Gene3D" id="3.90.1640.10">
    <property type="entry name" value="inorganic pyrophosphatase (n-terminal core)"/>
    <property type="match status" value="1"/>
</dbReference>
<reference evidence="3 4" key="1">
    <citation type="submission" date="2018-05" db="EMBL/GenBank/DDBJ databases">
        <title>Genomic Encyclopedia of Archaeal and Bacterial Type Strains, Phase II (KMG-II): from individual species to whole genera.</title>
        <authorList>
            <person name="Goeker M."/>
        </authorList>
    </citation>
    <scope>NUCLEOTIDE SEQUENCE [LARGE SCALE GENOMIC DNA]</scope>
    <source>
        <strain evidence="3 4">DSM 22214</strain>
    </source>
</reference>
<name>A0A316DVN9_9BACT</name>